<dbReference type="EMBL" id="JAEKMH010000005">
    <property type="protein sequence ID" value="MBJ3786813.1"/>
    <property type="molecule type" value="Genomic_DNA"/>
</dbReference>
<keyword evidence="2" id="KW-1185">Reference proteome</keyword>
<comment type="caution">
    <text evidence="1">The sequence shown here is derived from an EMBL/GenBank/DDBJ whole genome shotgun (WGS) entry which is preliminary data.</text>
</comment>
<protein>
    <submittedName>
        <fullName evidence="1">Uncharacterized protein</fullName>
    </submittedName>
</protein>
<dbReference type="RefSeq" id="WP_198878008.1">
    <property type="nucleotide sequence ID" value="NZ_JAEKMH010000005.1"/>
</dbReference>
<dbReference type="Proteomes" id="UP000602124">
    <property type="component" value="Unassembled WGS sequence"/>
</dbReference>
<proteinExistence type="predicted"/>
<reference evidence="1" key="1">
    <citation type="submission" date="2020-12" db="EMBL/GenBank/DDBJ databases">
        <title>Devosia sp. MSA67 isolated from Mo River.</title>
        <authorList>
            <person name="Ma F."/>
            <person name="Zi Z."/>
        </authorList>
    </citation>
    <scope>NUCLEOTIDE SEQUENCE</scope>
    <source>
        <strain evidence="1">MSA67</strain>
    </source>
</reference>
<organism evidence="1 2">
    <name type="scientific">Devosia sediminis</name>
    <dbReference type="NCBI Taxonomy" id="2798801"/>
    <lineage>
        <taxon>Bacteria</taxon>
        <taxon>Pseudomonadati</taxon>
        <taxon>Pseudomonadota</taxon>
        <taxon>Alphaproteobacteria</taxon>
        <taxon>Hyphomicrobiales</taxon>
        <taxon>Devosiaceae</taxon>
        <taxon>Devosia</taxon>
    </lineage>
</organism>
<accession>A0A934MM08</accession>
<gene>
    <name evidence="1" type="ORF">JEQ47_18965</name>
</gene>
<name>A0A934MM08_9HYPH</name>
<sequence length="78" mass="9168">MDWNLLGVALLLTLSGLYFLETELTRAPLQEFPARVLQPARTALERAWQTEPVQVFMRQLLAARHRRSDLWLMDKARF</sequence>
<dbReference type="AlphaFoldDB" id="A0A934MM08"/>
<evidence type="ECO:0000313" key="1">
    <source>
        <dbReference type="EMBL" id="MBJ3786813.1"/>
    </source>
</evidence>
<evidence type="ECO:0000313" key="2">
    <source>
        <dbReference type="Proteomes" id="UP000602124"/>
    </source>
</evidence>